<evidence type="ECO:0000256" key="5">
    <source>
        <dbReference type="ARBA" id="ARBA00023136"/>
    </source>
</evidence>
<evidence type="ECO:0000256" key="3">
    <source>
        <dbReference type="ARBA" id="ARBA00022692"/>
    </source>
</evidence>
<dbReference type="GO" id="GO:0042910">
    <property type="term" value="F:xenobiotic transmembrane transporter activity"/>
    <property type="evidence" value="ECO:0007669"/>
    <property type="project" value="InterPro"/>
</dbReference>
<protein>
    <recommendedName>
        <fullName evidence="6">Protein DETOXIFICATION</fullName>
    </recommendedName>
    <alternativeName>
        <fullName evidence="6">Multidrug and toxic compound extrusion protein</fullName>
    </alternativeName>
</protein>
<dbReference type="EMBL" id="SIDB01000001">
    <property type="protein sequence ID" value="KAI3438708.1"/>
    <property type="molecule type" value="Genomic_DNA"/>
</dbReference>
<dbReference type="Pfam" id="PF01554">
    <property type="entry name" value="MatE"/>
    <property type="match status" value="2"/>
</dbReference>
<comment type="caution">
    <text evidence="6">Lacks conserved residue(s) required for the propagation of feature annotation.</text>
</comment>
<evidence type="ECO:0000313" key="8">
    <source>
        <dbReference type="Proteomes" id="UP001055712"/>
    </source>
</evidence>
<reference evidence="7" key="2">
    <citation type="submission" date="2020-11" db="EMBL/GenBank/DDBJ databases">
        <authorList>
            <person name="Cecchin M."/>
            <person name="Marcolungo L."/>
            <person name="Rossato M."/>
            <person name="Girolomoni L."/>
            <person name="Cosentino E."/>
            <person name="Cuine S."/>
            <person name="Li-Beisson Y."/>
            <person name="Delledonne M."/>
            <person name="Ballottari M."/>
        </authorList>
    </citation>
    <scope>NUCLEOTIDE SEQUENCE</scope>
    <source>
        <strain evidence="7">211/11P</strain>
        <tissue evidence="7">Whole cell</tissue>
    </source>
</reference>
<sequence length="502" mass="52066">MVLNAAPPVCVAVQVALLGRYSCTPALAAFAAVNTCVGFVRACMGFLIDSVSSKVGRAVGQQAWDELGAHVRLSVHWSLTIGVAAAPLLLAARTPMCSWLLALSSEVQQELAAFWILRSLLVPFQLCSMAAAGVLQGFGHVRLNAVLTSSAALLEMGGSAALLMARQQRQPALPQPGGSGDLVALGCLTFGCQVLLTVAALACAVSLPPPEAHAVNLPREVLGLQFGSGHAAASSAEHPLLACDPEAEPGEQGAGGDDELVAAGGEGAAAAAASTGRLFDEQTKAFLRDGLNLFIRSVVLQLTFFLALAAASRLGTATLAAHSIIAQLWIIISYAVDGFAAAGIVLGSRLVGAASQQPHLHAEAKRHLMQLVRRVLLAGAVCGCAAGLVFTLAADRTISAFTSDPAVAQALRGGAAWEVLAASQPLNGLLFVFDGLLLTTHDFTFIRNNMCSGGLLVFLPLLAASVWWVPSLASIWLAKAALNVWRLAGAAYLLFWRFLPTC</sequence>
<evidence type="ECO:0000256" key="6">
    <source>
        <dbReference type="RuleBase" id="RU004914"/>
    </source>
</evidence>
<dbReference type="AlphaFoldDB" id="A0A9D4TZQ6"/>
<accession>A0A9D4TZQ6</accession>
<comment type="caution">
    <text evidence="7">The sequence shown here is derived from an EMBL/GenBank/DDBJ whole genome shotgun (WGS) entry which is preliminary data.</text>
</comment>
<comment type="subcellular location">
    <subcellularLocation>
        <location evidence="1">Membrane</location>
        <topology evidence="1">Multi-pass membrane protein</topology>
    </subcellularLocation>
</comment>
<keyword evidence="8" id="KW-1185">Reference proteome</keyword>
<dbReference type="OrthoDB" id="2126698at2759"/>
<gene>
    <name evidence="7" type="ORF">D9Q98_001128</name>
</gene>
<feature type="transmembrane region" description="Helical" evidence="6">
    <location>
        <begin position="26"/>
        <end position="48"/>
    </location>
</feature>
<evidence type="ECO:0000256" key="4">
    <source>
        <dbReference type="ARBA" id="ARBA00022989"/>
    </source>
</evidence>
<evidence type="ECO:0000256" key="1">
    <source>
        <dbReference type="ARBA" id="ARBA00004141"/>
    </source>
</evidence>
<dbReference type="GO" id="GO:0016020">
    <property type="term" value="C:membrane"/>
    <property type="evidence" value="ECO:0007669"/>
    <property type="project" value="UniProtKB-SubCell"/>
</dbReference>
<dbReference type="GO" id="GO:0015297">
    <property type="term" value="F:antiporter activity"/>
    <property type="evidence" value="ECO:0007669"/>
    <property type="project" value="InterPro"/>
</dbReference>
<feature type="transmembrane region" description="Helical" evidence="6">
    <location>
        <begin position="293"/>
        <end position="312"/>
    </location>
</feature>
<keyword evidence="5 6" id="KW-0472">Membrane</keyword>
<comment type="similarity">
    <text evidence="2 6">Belongs to the multi antimicrobial extrusion (MATE) (TC 2.A.66.1) family.</text>
</comment>
<evidence type="ECO:0000313" key="7">
    <source>
        <dbReference type="EMBL" id="KAI3438708.1"/>
    </source>
</evidence>
<feature type="transmembrane region" description="Helical" evidence="6">
    <location>
        <begin position="450"/>
        <end position="469"/>
    </location>
</feature>
<evidence type="ECO:0000256" key="2">
    <source>
        <dbReference type="ARBA" id="ARBA00010199"/>
    </source>
</evidence>
<feature type="transmembrane region" description="Helical" evidence="6">
    <location>
        <begin position="324"/>
        <end position="346"/>
    </location>
</feature>
<dbReference type="InterPro" id="IPR044644">
    <property type="entry name" value="DinF-like"/>
</dbReference>
<dbReference type="PANTHER" id="PTHR42893:SF46">
    <property type="entry name" value="PROTEIN DETOXIFICATION 44, CHLOROPLASTIC"/>
    <property type="match status" value="1"/>
</dbReference>
<feature type="transmembrane region" description="Helical" evidence="6">
    <location>
        <begin position="475"/>
        <end position="496"/>
    </location>
</feature>
<keyword evidence="3 6" id="KW-0812">Transmembrane</keyword>
<dbReference type="PANTHER" id="PTHR42893">
    <property type="entry name" value="PROTEIN DETOXIFICATION 44, CHLOROPLASTIC-RELATED"/>
    <property type="match status" value="1"/>
</dbReference>
<proteinExistence type="inferred from homology"/>
<dbReference type="InterPro" id="IPR002528">
    <property type="entry name" value="MATE_fam"/>
</dbReference>
<organism evidence="7 8">
    <name type="scientific">Chlorella vulgaris</name>
    <name type="common">Green alga</name>
    <dbReference type="NCBI Taxonomy" id="3077"/>
    <lineage>
        <taxon>Eukaryota</taxon>
        <taxon>Viridiplantae</taxon>
        <taxon>Chlorophyta</taxon>
        <taxon>core chlorophytes</taxon>
        <taxon>Trebouxiophyceae</taxon>
        <taxon>Chlorellales</taxon>
        <taxon>Chlorellaceae</taxon>
        <taxon>Chlorella clade</taxon>
        <taxon>Chlorella</taxon>
    </lineage>
</organism>
<reference evidence="7" key="1">
    <citation type="journal article" date="2019" name="Plant J.">
        <title>Chlorella vulgaris genome assembly and annotation reveals the molecular basis for metabolic acclimation to high light conditions.</title>
        <authorList>
            <person name="Cecchin M."/>
            <person name="Marcolungo L."/>
            <person name="Rossato M."/>
            <person name="Girolomoni L."/>
            <person name="Cosentino E."/>
            <person name="Cuine S."/>
            <person name="Li-Beisson Y."/>
            <person name="Delledonne M."/>
            <person name="Ballottari M."/>
        </authorList>
    </citation>
    <scope>NUCLEOTIDE SEQUENCE</scope>
    <source>
        <strain evidence="7">211/11P</strain>
    </source>
</reference>
<dbReference type="Proteomes" id="UP001055712">
    <property type="component" value="Unassembled WGS sequence"/>
</dbReference>
<keyword evidence="4 6" id="KW-1133">Transmembrane helix</keyword>
<name>A0A9D4TZQ6_CHLVU</name>
<feature type="transmembrane region" description="Helical" evidence="6">
    <location>
        <begin position="375"/>
        <end position="394"/>
    </location>
</feature>